<gene>
    <name evidence="2" type="ORF">ANCDUO_17884</name>
</gene>
<dbReference type="Gene3D" id="2.60.120.650">
    <property type="entry name" value="Cupin"/>
    <property type="match status" value="1"/>
</dbReference>
<dbReference type="SUPFAM" id="SSF51197">
    <property type="entry name" value="Clavaminate synthase-like"/>
    <property type="match status" value="1"/>
</dbReference>
<protein>
    <submittedName>
        <fullName evidence="2">Uncharacterized protein</fullName>
    </submittedName>
</protein>
<dbReference type="InterPro" id="IPR050910">
    <property type="entry name" value="JMJD6_ArgDemeth/LysHydrox"/>
</dbReference>
<accession>A0A0C2G4P3</accession>
<dbReference type="PANTHER" id="PTHR12480">
    <property type="entry name" value="ARGININE DEMETHYLASE AND LYSYL-HYDROXYLASE JMJD"/>
    <property type="match status" value="1"/>
</dbReference>
<evidence type="ECO:0000313" key="2">
    <source>
        <dbReference type="EMBL" id="KIH52021.1"/>
    </source>
</evidence>
<proteinExistence type="inferred from homology"/>
<dbReference type="OrthoDB" id="203487at2759"/>
<dbReference type="Proteomes" id="UP000054047">
    <property type="component" value="Unassembled WGS sequence"/>
</dbReference>
<evidence type="ECO:0000256" key="1">
    <source>
        <dbReference type="ARBA" id="ARBA00038068"/>
    </source>
</evidence>
<dbReference type="EMBL" id="KN744766">
    <property type="protein sequence ID" value="KIH52021.1"/>
    <property type="molecule type" value="Genomic_DNA"/>
</dbReference>
<comment type="similarity">
    <text evidence="1">Belongs to the JMJD6 family.</text>
</comment>
<dbReference type="GO" id="GO:0043565">
    <property type="term" value="F:sequence-specific DNA binding"/>
    <property type="evidence" value="ECO:0007669"/>
    <property type="project" value="TreeGrafter"/>
</dbReference>
<reference evidence="2 3" key="1">
    <citation type="submission" date="2013-12" db="EMBL/GenBank/DDBJ databases">
        <title>Draft genome of the parsitic nematode Ancylostoma duodenale.</title>
        <authorList>
            <person name="Mitreva M."/>
        </authorList>
    </citation>
    <scope>NUCLEOTIDE SEQUENCE [LARGE SCALE GENOMIC DNA]</scope>
    <source>
        <strain evidence="2 3">Zhejiang</strain>
    </source>
</reference>
<name>A0A0C2G4P3_9BILA</name>
<organism evidence="2 3">
    <name type="scientific">Ancylostoma duodenale</name>
    <dbReference type="NCBI Taxonomy" id="51022"/>
    <lineage>
        <taxon>Eukaryota</taxon>
        <taxon>Metazoa</taxon>
        <taxon>Ecdysozoa</taxon>
        <taxon>Nematoda</taxon>
        <taxon>Chromadorea</taxon>
        <taxon>Rhabditida</taxon>
        <taxon>Rhabditina</taxon>
        <taxon>Rhabditomorpha</taxon>
        <taxon>Strongyloidea</taxon>
        <taxon>Ancylostomatidae</taxon>
        <taxon>Ancylostomatinae</taxon>
        <taxon>Ancylostoma</taxon>
    </lineage>
</organism>
<evidence type="ECO:0000313" key="3">
    <source>
        <dbReference type="Proteomes" id="UP000054047"/>
    </source>
</evidence>
<dbReference type="GO" id="GO:0005737">
    <property type="term" value="C:cytoplasm"/>
    <property type="evidence" value="ECO:0007669"/>
    <property type="project" value="TreeGrafter"/>
</dbReference>
<dbReference type="AlphaFoldDB" id="A0A0C2G4P3"/>
<sequence length="118" mass="13554">MKPETADVDDGRIPRIYADDTPWLVNFAKFCLCNQPCVLSEAFTADWSARELWVRDDGSPNLDYLRKEYGSQIVPVITEESCNPVVMTLAKFCDYCEDPKAAGDSPPQYLKDWHFQKR</sequence>
<dbReference type="GO" id="GO:0016706">
    <property type="term" value="F:2-oxoglutarate-dependent dioxygenase activity"/>
    <property type="evidence" value="ECO:0007669"/>
    <property type="project" value="TreeGrafter"/>
</dbReference>
<keyword evidence="3" id="KW-1185">Reference proteome</keyword>
<dbReference type="PANTHER" id="PTHR12480:SF6">
    <property type="entry name" value="2-OXOGLUTARATE AND IRON-DEPENDENT OXYGENASE JMJD4"/>
    <property type="match status" value="1"/>
</dbReference>
<dbReference type="GO" id="GO:0045905">
    <property type="term" value="P:positive regulation of translational termination"/>
    <property type="evidence" value="ECO:0007669"/>
    <property type="project" value="TreeGrafter"/>
</dbReference>
<dbReference type="GO" id="GO:0005634">
    <property type="term" value="C:nucleus"/>
    <property type="evidence" value="ECO:0007669"/>
    <property type="project" value="TreeGrafter"/>
</dbReference>